<sequence length="266" mass="30426">MRSIQLHFTFFVLYISAASNSAVEAFLSSHGKHHHKNQLQQRSPVSCLRSTEPKKDDVSPSTDLLEKAKKLRNEAQQLEQKLRENPKATRNAAAANYTKVTRPTKLEESIWTFSYRFSSQPKDEDAEDLILPNYSGKITVRLTADGYSEVVSNEENQLRIGKVWGWDEDYSQEDKQKYLLFSMDVQFPKTDPLMAERVERCYLQCRIDRDPNDNSISLNEGTVTVKKDISNKSNGLWGIFQVSGILTQFRYVGDFSSKPAPQPIHS</sequence>
<dbReference type="AlphaFoldDB" id="A0AAD2FKA2"/>
<evidence type="ECO:0000256" key="2">
    <source>
        <dbReference type="SAM" id="SignalP"/>
    </source>
</evidence>
<gene>
    <name evidence="3" type="ORF">CYCCA115_LOCUS9231</name>
</gene>
<feature type="region of interest" description="Disordered" evidence="1">
    <location>
        <begin position="33"/>
        <end position="63"/>
    </location>
</feature>
<dbReference type="Proteomes" id="UP001295423">
    <property type="component" value="Unassembled WGS sequence"/>
</dbReference>
<proteinExistence type="predicted"/>
<feature type="compositionally biased region" description="Basic and acidic residues" evidence="1">
    <location>
        <begin position="51"/>
        <end position="63"/>
    </location>
</feature>
<dbReference type="EMBL" id="CAKOGP040001335">
    <property type="protein sequence ID" value="CAJ1945087.1"/>
    <property type="molecule type" value="Genomic_DNA"/>
</dbReference>
<evidence type="ECO:0000313" key="3">
    <source>
        <dbReference type="EMBL" id="CAJ1945087.1"/>
    </source>
</evidence>
<comment type="caution">
    <text evidence="3">The sequence shown here is derived from an EMBL/GenBank/DDBJ whole genome shotgun (WGS) entry which is preliminary data.</text>
</comment>
<feature type="chain" id="PRO_5042084137" description="Plastid lipid-associated protein/fibrillin conserved domain-containing protein" evidence="2">
    <location>
        <begin position="26"/>
        <end position="266"/>
    </location>
</feature>
<keyword evidence="2" id="KW-0732">Signal</keyword>
<evidence type="ECO:0000313" key="4">
    <source>
        <dbReference type="Proteomes" id="UP001295423"/>
    </source>
</evidence>
<feature type="signal peptide" evidence="2">
    <location>
        <begin position="1"/>
        <end position="25"/>
    </location>
</feature>
<evidence type="ECO:0000256" key="1">
    <source>
        <dbReference type="SAM" id="MobiDB-lite"/>
    </source>
</evidence>
<organism evidence="3 4">
    <name type="scientific">Cylindrotheca closterium</name>
    <dbReference type="NCBI Taxonomy" id="2856"/>
    <lineage>
        <taxon>Eukaryota</taxon>
        <taxon>Sar</taxon>
        <taxon>Stramenopiles</taxon>
        <taxon>Ochrophyta</taxon>
        <taxon>Bacillariophyta</taxon>
        <taxon>Bacillariophyceae</taxon>
        <taxon>Bacillariophycidae</taxon>
        <taxon>Bacillariales</taxon>
        <taxon>Bacillariaceae</taxon>
        <taxon>Cylindrotheca</taxon>
    </lineage>
</organism>
<protein>
    <recommendedName>
        <fullName evidence="5">Plastid lipid-associated protein/fibrillin conserved domain-containing protein</fullName>
    </recommendedName>
</protein>
<evidence type="ECO:0008006" key="5">
    <source>
        <dbReference type="Google" id="ProtNLM"/>
    </source>
</evidence>
<keyword evidence="4" id="KW-1185">Reference proteome</keyword>
<name>A0AAD2FKA2_9STRA</name>
<accession>A0AAD2FKA2</accession>
<reference evidence="3" key="1">
    <citation type="submission" date="2023-08" db="EMBL/GenBank/DDBJ databases">
        <authorList>
            <person name="Audoor S."/>
            <person name="Bilcke G."/>
        </authorList>
    </citation>
    <scope>NUCLEOTIDE SEQUENCE</scope>
</reference>